<dbReference type="PANTHER" id="PTHR35585:SF1">
    <property type="entry name" value="HHE DOMAIN PROTEIN (AFU_ORTHOLOGUE AFUA_4G00730)"/>
    <property type="match status" value="1"/>
</dbReference>
<dbReference type="Gene3D" id="1.20.120.520">
    <property type="entry name" value="nmb1532 protein domain like"/>
    <property type="match status" value="1"/>
</dbReference>
<protein>
    <submittedName>
        <fullName evidence="2">Hemerythrin domain-containing protein</fullName>
    </submittedName>
</protein>
<gene>
    <name evidence="2" type="ORF">GCM10009606_38600</name>
</gene>
<evidence type="ECO:0000313" key="2">
    <source>
        <dbReference type="EMBL" id="GAA1156885.1"/>
    </source>
</evidence>
<reference evidence="2 3" key="1">
    <citation type="journal article" date="2019" name="Int. J. Syst. Evol. Microbiol.">
        <title>The Global Catalogue of Microorganisms (GCM) 10K type strain sequencing project: providing services to taxonomists for standard genome sequencing and annotation.</title>
        <authorList>
            <consortium name="The Broad Institute Genomics Platform"/>
            <consortium name="The Broad Institute Genome Sequencing Center for Infectious Disease"/>
            <person name="Wu L."/>
            <person name="Ma J."/>
        </authorList>
    </citation>
    <scope>NUCLEOTIDE SEQUENCE [LARGE SCALE GENOMIC DNA]</scope>
    <source>
        <strain evidence="2 3">JCM 11813</strain>
    </source>
</reference>
<dbReference type="Pfam" id="PF01814">
    <property type="entry name" value="Hemerythrin"/>
    <property type="match status" value="1"/>
</dbReference>
<dbReference type="EMBL" id="BAAAJE010000023">
    <property type="protein sequence ID" value="GAA1156885.1"/>
    <property type="molecule type" value="Genomic_DNA"/>
</dbReference>
<dbReference type="CDD" id="cd12108">
    <property type="entry name" value="Hr-like"/>
    <property type="match status" value="1"/>
</dbReference>
<accession>A0ABN1ULG6</accession>
<evidence type="ECO:0000259" key="1">
    <source>
        <dbReference type="Pfam" id="PF01814"/>
    </source>
</evidence>
<dbReference type="InterPro" id="IPR012312">
    <property type="entry name" value="Hemerythrin-like"/>
</dbReference>
<proteinExistence type="predicted"/>
<dbReference type="PANTHER" id="PTHR35585">
    <property type="entry name" value="HHE DOMAIN PROTEIN (AFU_ORTHOLOGUE AFUA_4G00730)"/>
    <property type="match status" value="1"/>
</dbReference>
<comment type="caution">
    <text evidence="2">The sequence shown here is derived from an EMBL/GenBank/DDBJ whole genome shotgun (WGS) entry which is preliminary data.</text>
</comment>
<keyword evidence="3" id="KW-1185">Reference proteome</keyword>
<feature type="domain" description="Hemerythrin-like" evidence="1">
    <location>
        <begin position="21"/>
        <end position="133"/>
    </location>
</feature>
<sequence>MGDATEDRKKAQNYAEGDVLGILYAQHARIRDLFAEVKEAAGDERAELFAELRALLVAHETAEEMIVRPIVTDAGGKDVADARNAEEAEATEVLDELDGLDVSDADFDRLLASLEASVDAHAEAEESDEFPLLEKSCSEEQRLGMGRMFRVVETIAPTRPHPSTAGSPVAQYAVGPIASLVDHARDAVSKVLPGRS</sequence>
<evidence type="ECO:0000313" key="3">
    <source>
        <dbReference type="Proteomes" id="UP001499979"/>
    </source>
</evidence>
<name>A0ABN1ULG6_9ACTN</name>
<dbReference type="Proteomes" id="UP001499979">
    <property type="component" value="Unassembled WGS sequence"/>
</dbReference>
<organism evidence="2 3">
    <name type="scientific">Nocardioides aquiterrae</name>
    <dbReference type="NCBI Taxonomy" id="203799"/>
    <lineage>
        <taxon>Bacteria</taxon>
        <taxon>Bacillati</taxon>
        <taxon>Actinomycetota</taxon>
        <taxon>Actinomycetes</taxon>
        <taxon>Propionibacteriales</taxon>
        <taxon>Nocardioidaceae</taxon>
        <taxon>Nocardioides</taxon>
    </lineage>
</organism>
<dbReference type="RefSeq" id="WP_343909255.1">
    <property type="nucleotide sequence ID" value="NZ_BAAAJE010000023.1"/>
</dbReference>